<dbReference type="Gene3D" id="3.30.420.40">
    <property type="match status" value="1"/>
</dbReference>
<dbReference type="AlphaFoldDB" id="A0A379WEY3"/>
<dbReference type="GO" id="GO:0008865">
    <property type="term" value="F:fructokinase activity"/>
    <property type="evidence" value="ECO:0007669"/>
    <property type="project" value="UniProtKB-EC"/>
</dbReference>
<reference evidence="2 3" key="1">
    <citation type="submission" date="2018-06" db="EMBL/GenBank/DDBJ databases">
        <authorList>
            <consortium name="Pathogen Informatics"/>
            <person name="Doyle S."/>
        </authorList>
    </citation>
    <scope>NUCLEOTIDE SEQUENCE [LARGE SCALE GENOMIC DNA]</scope>
    <source>
        <strain evidence="2 3">NCTC8258</strain>
    </source>
</reference>
<dbReference type="SUPFAM" id="SSF53067">
    <property type="entry name" value="Actin-like ATPase domain"/>
    <property type="match status" value="1"/>
</dbReference>
<dbReference type="InterPro" id="IPR000600">
    <property type="entry name" value="ROK"/>
</dbReference>
<keyword evidence="2" id="KW-0808">Transferase</keyword>
<accession>A0A379WEY3</accession>
<dbReference type="InterPro" id="IPR043129">
    <property type="entry name" value="ATPase_NBD"/>
</dbReference>
<dbReference type="EC" id="2.7.1.4" evidence="2"/>
<dbReference type="Pfam" id="PF00480">
    <property type="entry name" value="ROK"/>
    <property type="match status" value="1"/>
</dbReference>
<dbReference type="PANTHER" id="PTHR18964:SF174">
    <property type="entry name" value="D-ALLOSE KINASE-RELATED"/>
    <property type="match status" value="1"/>
</dbReference>
<proteinExistence type="predicted"/>
<dbReference type="Proteomes" id="UP000255509">
    <property type="component" value="Unassembled WGS sequence"/>
</dbReference>
<name>A0A379WEY3_SALET</name>
<dbReference type="PANTHER" id="PTHR18964">
    <property type="entry name" value="ROK (REPRESSOR, ORF, KINASE) FAMILY"/>
    <property type="match status" value="1"/>
</dbReference>
<feature type="compositionally biased region" description="Basic residues" evidence="1">
    <location>
        <begin position="223"/>
        <end position="233"/>
    </location>
</feature>
<organism evidence="2 3">
    <name type="scientific">Salmonella enterica I</name>
    <dbReference type="NCBI Taxonomy" id="59201"/>
    <lineage>
        <taxon>Bacteria</taxon>
        <taxon>Pseudomonadati</taxon>
        <taxon>Pseudomonadota</taxon>
        <taxon>Gammaproteobacteria</taxon>
        <taxon>Enterobacterales</taxon>
        <taxon>Enterobacteriaceae</taxon>
        <taxon>Salmonella</taxon>
    </lineage>
</organism>
<gene>
    <name evidence="2" type="primary">mak_1</name>
    <name evidence="2" type="ORF">NCTC8258_05164</name>
</gene>
<evidence type="ECO:0000313" key="2">
    <source>
        <dbReference type="EMBL" id="SUH17373.1"/>
    </source>
</evidence>
<feature type="region of interest" description="Disordered" evidence="1">
    <location>
        <begin position="199"/>
        <end position="233"/>
    </location>
</feature>
<keyword evidence="2" id="KW-0418">Kinase</keyword>
<sequence>MARRSAKWPAHIGGNGTAGEWGHNPLPWMDDDELCYREEIPCYCGKQGCIETFISGTGFATDYQRLSGNALKGDEIIRLVDAQDAVAELALSRYELRLAKALSHVVNILDPDVIVLGGGMSNVERLYKTVPSLMKSFVLAASARRRYVRRGMAIRAACAARPGCGRWRNVVSRMARHPATGVTDGCLCFRRPYTSNDDMAENESRAAEAPHSGTQNLASASARRTRRQSRYRD</sequence>
<evidence type="ECO:0000256" key="1">
    <source>
        <dbReference type="SAM" id="MobiDB-lite"/>
    </source>
</evidence>
<dbReference type="EMBL" id="UGXS01000004">
    <property type="protein sequence ID" value="SUH17373.1"/>
    <property type="molecule type" value="Genomic_DNA"/>
</dbReference>
<evidence type="ECO:0000313" key="3">
    <source>
        <dbReference type="Proteomes" id="UP000255509"/>
    </source>
</evidence>
<protein>
    <submittedName>
        <fullName evidence="2">Fructokinase</fullName>
        <ecNumber evidence="2">2.7.1.4</ecNumber>
    </submittedName>
</protein>